<dbReference type="Proteomes" id="UP001221142">
    <property type="component" value="Unassembled WGS sequence"/>
</dbReference>
<feature type="domain" description="MYND-type" evidence="5">
    <location>
        <begin position="135"/>
        <end position="190"/>
    </location>
</feature>
<reference evidence="6" key="1">
    <citation type="submission" date="2023-03" db="EMBL/GenBank/DDBJ databases">
        <title>Massive genome expansion in bonnet fungi (Mycena s.s.) driven by repeated elements and novel gene families across ecological guilds.</title>
        <authorList>
            <consortium name="Lawrence Berkeley National Laboratory"/>
            <person name="Harder C.B."/>
            <person name="Miyauchi S."/>
            <person name="Viragh M."/>
            <person name="Kuo A."/>
            <person name="Thoen E."/>
            <person name="Andreopoulos B."/>
            <person name="Lu D."/>
            <person name="Skrede I."/>
            <person name="Drula E."/>
            <person name="Henrissat B."/>
            <person name="Morin E."/>
            <person name="Kohler A."/>
            <person name="Barry K."/>
            <person name="LaButti K."/>
            <person name="Morin E."/>
            <person name="Salamov A."/>
            <person name="Lipzen A."/>
            <person name="Mereny Z."/>
            <person name="Hegedus B."/>
            <person name="Baldrian P."/>
            <person name="Stursova M."/>
            <person name="Weitz H."/>
            <person name="Taylor A."/>
            <person name="Grigoriev I.V."/>
            <person name="Nagy L.G."/>
            <person name="Martin F."/>
            <person name="Kauserud H."/>
        </authorList>
    </citation>
    <scope>NUCLEOTIDE SEQUENCE</scope>
    <source>
        <strain evidence="6">9284</strain>
    </source>
</reference>
<organism evidence="6 7">
    <name type="scientific">Roridomyces roridus</name>
    <dbReference type="NCBI Taxonomy" id="1738132"/>
    <lineage>
        <taxon>Eukaryota</taxon>
        <taxon>Fungi</taxon>
        <taxon>Dikarya</taxon>
        <taxon>Basidiomycota</taxon>
        <taxon>Agaricomycotina</taxon>
        <taxon>Agaricomycetes</taxon>
        <taxon>Agaricomycetidae</taxon>
        <taxon>Agaricales</taxon>
        <taxon>Marasmiineae</taxon>
        <taxon>Mycenaceae</taxon>
        <taxon>Roridomyces</taxon>
    </lineage>
</organism>
<dbReference type="Gene3D" id="6.10.140.2220">
    <property type="match status" value="1"/>
</dbReference>
<dbReference type="GO" id="GO:0008270">
    <property type="term" value="F:zinc ion binding"/>
    <property type="evidence" value="ECO:0007669"/>
    <property type="project" value="UniProtKB-KW"/>
</dbReference>
<accession>A0AAD7BU84</accession>
<sequence length="195" mass="22089">MQFDLEITAFGFEGRHVKITIQRPMPSARVMQDNVGMNLWLRQTALEVTNDVKYSGKWKCSQCGKPARQNRFDILSYLHKPEPSLVIWVHQLCQAEACDRGAKAESNEWRKMAGAPPNPPSTSRNTTIQPLSRSCAKCHQDPHEPPETKLKRCGKCKLIRYCSVACQAEDWSRHKKVGTAFLGQNHLIACRSARA</sequence>
<evidence type="ECO:0000313" key="6">
    <source>
        <dbReference type="EMBL" id="KAJ7630734.1"/>
    </source>
</evidence>
<proteinExistence type="predicted"/>
<comment type="caution">
    <text evidence="6">The sequence shown here is derived from an EMBL/GenBank/DDBJ whole genome shotgun (WGS) entry which is preliminary data.</text>
</comment>
<keyword evidence="7" id="KW-1185">Reference proteome</keyword>
<protein>
    <recommendedName>
        <fullName evidence="5">MYND-type domain-containing protein</fullName>
    </recommendedName>
</protein>
<name>A0AAD7BU84_9AGAR</name>
<evidence type="ECO:0000256" key="4">
    <source>
        <dbReference type="PROSITE-ProRule" id="PRU00134"/>
    </source>
</evidence>
<evidence type="ECO:0000256" key="1">
    <source>
        <dbReference type="ARBA" id="ARBA00022723"/>
    </source>
</evidence>
<evidence type="ECO:0000259" key="5">
    <source>
        <dbReference type="PROSITE" id="PS50865"/>
    </source>
</evidence>
<dbReference type="EMBL" id="JARKIF010000009">
    <property type="protein sequence ID" value="KAJ7630734.1"/>
    <property type="molecule type" value="Genomic_DNA"/>
</dbReference>
<keyword evidence="1" id="KW-0479">Metal-binding</keyword>
<dbReference type="InterPro" id="IPR002893">
    <property type="entry name" value="Znf_MYND"/>
</dbReference>
<evidence type="ECO:0000313" key="7">
    <source>
        <dbReference type="Proteomes" id="UP001221142"/>
    </source>
</evidence>
<evidence type="ECO:0000256" key="2">
    <source>
        <dbReference type="ARBA" id="ARBA00022771"/>
    </source>
</evidence>
<keyword evidence="2 4" id="KW-0863">Zinc-finger</keyword>
<dbReference type="Pfam" id="PF01753">
    <property type="entry name" value="zf-MYND"/>
    <property type="match status" value="1"/>
</dbReference>
<gene>
    <name evidence="6" type="ORF">FB45DRAFT_544994</name>
</gene>
<evidence type="ECO:0000256" key="3">
    <source>
        <dbReference type="ARBA" id="ARBA00022833"/>
    </source>
</evidence>
<keyword evidence="3" id="KW-0862">Zinc</keyword>
<dbReference type="SUPFAM" id="SSF144232">
    <property type="entry name" value="HIT/MYND zinc finger-like"/>
    <property type="match status" value="1"/>
</dbReference>
<dbReference type="PROSITE" id="PS50865">
    <property type="entry name" value="ZF_MYND_2"/>
    <property type="match status" value="1"/>
</dbReference>
<dbReference type="AlphaFoldDB" id="A0AAD7BU84"/>